<gene>
    <name evidence="9" type="ORF">JJ685_15310</name>
</gene>
<dbReference type="PROSITE" id="PS51007">
    <property type="entry name" value="CYTC"/>
    <property type="match status" value="1"/>
</dbReference>
<dbReference type="AlphaFoldDB" id="A0A937CV07"/>
<dbReference type="InterPro" id="IPR036909">
    <property type="entry name" value="Cyt_c-like_dom_sf"/>
</dbReference>
<feature type="domain" description="Cytochrome c" evidence="8">
    <location>
        <begin position="26"/>
        <end position="123"/>
    </location>
</feature>
<comment type="caution">
    <text evidence="9">The sequence shown here is derived from an EMBL/GenBank/DDBJ whole genome shotgun (WGS) entry which is preliminary data.</text>
</comment>
<keyword evidence="7" id="KW-0732">Signal</keyword>
<dbReference type="Proteomes" id="UP000599109">
    <property type="component" value="Unassembled WGS sequence"/>
</dbReference>
<evidence type="ECO:0000256" key="6">
    <source>
        <dbReference type="PROSITE-ProRule" id="PRU00433"/>
    </source>
</evidence>
<keyword evidence="4" id="KW-0249">Electron transport</keyword>
<proteinExistence type="predicted"/>
<accession>A0A937CV07</accession>
<dbReference type="EMBL" id="JAEQNE010000003">
    <property type="protein sequence ID" value="MBL0392507.1"/>
    <property type="molecule type" value="Genomic_DNA"/>
</dbReference>
<dbReference type="GO" id="GO:0020037">
    <property type="term" value="F:heme binding"/>
    <property type="evidence" value="ECO:0007669"/>
    <property type="project" value="InterPro"/>
</dbReference>
<sequence length="135" mass="14161">MNTPFSHLFAAAAFACACLPAAHAEGDAAAGKLLYAARCAACHSLQFNGVGPTHKNLIGRRAGTAAGYDYSAALKQATVVWDPSSLLRWLADPETFIPGQRMSISIPDAQQRADIVAYLQLVAGPQAPTPAPLEK</sequence>
<keyword evidence="2 6" id="KW-0349">Heme</keyword>
<evidence type="ECO:0000256" key="1">
    <source>
        <dbReference type="ARBA" id="ARBA00022448"/>
    </source>
</evidence>
<keyword evidence="5 6" id="KW-0408">Iron</keyword>
<feature type="chain" id="PRO_5036883249" evidence="7">
    <location>
        <begin position="25"/>
        <end position="135"/>
    </location>
</feature>
<evidence type="ECO:0000256" key="7">
    <source>
        <dbReference type="SAM" id="SignalP"/>
    </source>
</evidence>
<dbReference type="GO" id="GO:0009055">
    <property type="term" value="F:electron transfer activity"/>
    <property type="evidence" value="ECO:0007669"/>
    <property type="project" value="InterPro"/>
</dbReference>
<evidence type="ECO:0000313" key="10">
    <source>
        <dbReference type="Proteomes" id="UP000599109"/>
    </source>
</evidence>
<evidence type="ECO:0000256" key="5">
    <source>
        <dbReference type="ARBA" id="ARBA00023004"/>
    </source>
</evidence>
<dbReference type="InterPro" id="IPR002327">
    <property type="entry name" value="Cyt_c_1A/1B"/>
</dbReference>
<dbReference type="InterPro" id="IPR009056">
    <property type="entry name" value="Cyt_c-like_dom"/>
</dbReference>
<dbReference type="GO" id="GO:0046872">
    <property type="term" value="F:metal ion binding"/>
    <property type="evidence" value="ECO:0007669"/>
    <property type="project" value="UniProtKB-KW"/>
</dbReference>
<name>A0A937CV07_9BURK</name>
<dbReference type="PRINTS" id="PR00604">
    <property type="entry name" value="CYTCHRMECIAB"/>
</dbReference>
<keyword evidence="10" id="KW-1185">Reference proteome</keyword>
<dbReference type="SUPFAM" id="SSF46626">
    <property type="entry name" value="Cytochrome c"/>
    <property type="match status" value="1"/>
</dbReference>
<evidence type="ECO:0000256" key="4">
    <source>
        <dbReference type="ARBA" id="ARBA00022982"/>
    </source>
</evidence>
<evidence type="ECO:0000256" key="2">
    <source>
        <dbReference type="ARBA" id="ARBA00022617"/>
    </source>
</evidence>
<dbReference type="Gene3D" id="1.10.760.10">
    <property type="entry name" value="Cytochrome c-like domain"/>
    <property type="match status" value="1"/>
</dbReference>
<feature type="signal peptide" evidence="7">
    <location>
        <begin position="1"/>
        <end position="24"/>
    </location>
</feature>
<protein>
    <submittedName>
        <fullName evidence="9">C-type cytochrome</fullName>
    </submittedName>
</protein>
<keyword evidence="1" id="KW-0813">Transport</keyword>
<evidence type="ECO:0000259" key="8">
    <source>
        <dbReference type="PROSITE" id="PS51007"/>
    </source>
</evidence>
<organism evidence="9 10">
    <name type="scientific">Ramlibacter monticola</name>
    <dbReference type="NCBI Taxonomy" id="1926872"/>
    <lineage>
        <taxon>Bacteria</taxon>
        <taxon>Pseudomonadati</taxon>
        <taxon>Pseudomonadota</taxon>
        <taxon>Betaproteobacteria</taxon>
        <taxon>Burkholderiales</taxon>
        <taxon>Comamonadaceae</taxon>
        <taxon>Ramlibacter</taxon>
    </lineage>
</organism>
<keyword evidence="3 6" id="KW-0479">Metal-binding</keyword>
<dbReference type="Pfam" id="PF00034">
    <property type="entry name" value="Cytochrom_C"/>
    <property type="match status" value="1"/>
</dbReference>
<evidence type="ECO:0000256" key="3">
    <source>
        <dbReference type="ARBA" id="ARBA00022723"/>
    </source>
</evidence>
<reference evidence="9 10" key="1">
    <citation type="journal article" date="2017" name="Int. J. Syst. Evol. Microbiol.">
        <title>Ramlibacter monticola sp. nov., isolated from forest soil.</title>
        <authorList>
            <person name="Chaudhary D.K."/>
            <person name="Kim J."/>
        </authorList>
    </citation>
    <scope>NUCLEOTIDE SEQUENCE [LARGE SCALE GENOMIC DNA]</scope>
    <source>
        <strain evidence="9 10">KACC 19175</strain>
    </source>
</reference>
<dbReference type="PANTHER" id="PTHR11961">
    <property type="entry name" value="CYTOCHROME C"/>
    <property type="match status" value="1"/>
</dbReference>
<evidence type="ECO:0000313" key="9">
    <source>
        <dbReference type="EMBL" id="MBL0392507.1"/>
    </source>
</evidence>